<dbReference type="Proteomes" id="UP001055580">
    <property type="component" value="Chromosome"/>
</dbReference>
<accession>A0ABY4U228</accession>
<gene>
    <name evidence="1" type="ORF">M9980_05160</name>
</gene>
<dbReference type="EMBL" id="CP098401">
    <property type="protein sequence ID" value="URW76603.1"/>
    <property type="molecule type" value="Genomic_DNA"/>
</dbReference>
<evidence type="ECO:0000313" key="1">
    <source>
        <dbReference type="EMBL" id="URW76603.1"/>
    </source>
</evidence>
<proteinExistence type="predicted"/>
<keyword evidence="2" id="KW-1185">Reference proteome</keyword>
<reference evidence="1" key="1">
    <citation type="submission" date="2022-05" db="EMBL/GenBank/DDBJ databases">
        <title>Sphingomonas sp. strain RMG20 Genome sequencing and assembly.</title>
        <authorList>
            <person name="Kim I."/>
        </authorList>
    </citation>
    <scope>NUCLEOTIDE SEQUENCE</scope>
    <source>
        <strain evidence="1">RMG20</strain>
    </source>
</reference>
<dbReference type="RefSeq" id="WP_250754134.1">
    <property type="nucleotide sequence ID" value="NZ_CP098401.1"/>
</dbReference>
<name>A0ABY4U228_9SPHN</name>
<organism evidence="1 2">
    <name type="scientific">Sphingomonas donggukensis</name>
    <dbReference type="NCBI Taxonomy" id="2949093"/>
    <lineage>
        <taxon>Bacteria</taxon>
        <taxon>Pseudomonadati</taxon>
        <taxon>Pseudomonadota</taxon>
        <taxon>Alphaproteobacteria</taxon>
        <taxon>Sphingomonadales</taxon>
        <taxon>Sphingomonadaceae</taxon>
        <taxon>Sphingomonas</taxon>
    </lineage>
</organism>
<sequence length="127" mass="13363">MGALAGPAAGPAAIAVRPTIALSVPVAVGRTPLPITRFAAPLVYSVPRPVAAVVLTTRDRLPVTQRIGANPVLHDPLQFASVRALRFDRGRYRASPLDAKLEFRMTGAATSLDLAGGVPRIVRKALH</sequence>
<evidence type="ECO:0000313" key="2">
    <source>
        <dbReference type="Proteomes" id="UP001055580"/>
    </source>
</evidence>
<protein>
    <submittedName>
        <fullName evidence="1">Uncharacterized protein</fullName>
    </submittedName>
</protein>